<dbReference type="InterPro" id="IPR036962">
    <property type="entry name" value="Glyco_hydro_3_N_sf"/>
</dbReference>
<dbReference type="EC" id="3.2.1.21" evidence="5"/>
<dbReference type="Pfam" id="PF14310">
    <property type="entry name" value="Fn3-like"/>
    <property type="match status" value="1"/>
</dbReference>
<evidence type="ECO:0000256" key="11">
    <source>
        <dbReference type="ARBA" id="ARBA00023277"/>
    </source>
</evidence>
<dbReference type="GO" id="GO:0008422">
    <property type="term" value="F:beta-glucosidase activity"/>
    <property type="evidence" value="ECO:0007669"/>
    <property type="project" value="UniProtKB-EC"/>
</dbReference>
<dbReference type="InterPro" id="IPR001764">
    <property type="entry name" value="Glyco_hydro_3_N"/>
</dbReference>
<dbReference type="Proteomes" id="UP000286921">
    <property type="component" value="Unassembled WGS sequence"/>
</dbReference>
<evidence type="ECO:0000256" key="10">
    <source>
        <dbReference type="ARBA" id="ARBA00023180"/>
    </source>
</evidence>
<feature type="chain" id="PRO_5019526510" description="Probable beta-glucosidase M" evidence="19">
    <location>
        <begin position="21"/>
        <end position="856"/>
    </location>
</feature>
<keyword evidence="8" id="KW-0378">Hydrolase</keyword>
<evidence type="ECO:0000256" key="15">
    <source>
        <dbReference type="ARBA" id="ARBA00039571"/>
    </source>
</evidence>
<dbReference type="Gene3D" id="3.20.20.300">
    <property type="entry name" value="Glycoside hydrolase, family 3, N-terminal domain"/>
    <property type="match status" value="1"/>
</dbReference>
<dbReference type="PANTHER" id="PTHR42715:SF5">
    <property type="entry name" value="BETA-GLUCOSIDASE M-RELATED"/>
    <property type="match status" value="1"/>
</dbReference>
<dbReference type="GO" id="GO:0030245">
    <property type="term" value="P:cellulose catabolic process"/>
    <property type="evidence" value="ECO:0007669"/>
    <property type="project" value="UniProtKB-KW"/>
</dbReference>
<keyword evidence="13" id="KW-0624">Polysaccharide degradation</keyword>
<dbReference type="Gene3D" id="2.60.40.10">
    <property type="entry name" value="Immunoglobulins"/>
    <property type="match status" value="1"/>
</dbReference>
<dbReference type="Pfam" id="PF01915">
    <property type="entry name" value="Glyco_hydro_3_C"/>
    <property type="match status" value="1"/>
</dbReference>
<evidence type="ECO:0000256" key="6">
    <source>
        <dbReference type="ARBA" id="ARBA00022525"/>
    </source>
</evidence>
<dbReference type="InterPro" id="IPR013783">
    <property type="entry name" value="Ig-like_fold"/>
</dbReference>
<evidence type="ECO:0000256" key="8">
    <source>
        <dbReference type="ARBA" id="ARBA00022801"/>
    </source>
</evidence>
<evidence type="ECO:0000256" key="3">
    <source>
        <dbReference type="ARBA" id="ARBA00004987"/>
    </source>
</evidence>
<comment type="similarity">
    <text evidence="4">Belongs to the glycosyl hydrolase 3 family.</text>
</comment>
<evidence type="ECO:0000313" key="22">
    <source>
        <dbReference type="Proteomes" id="UP000286921"/>
    </source>
</evidence>
<keyword evidence="9" id="KW-0136">Cellulose degradation</keyword>
<dbReference type="AlphaFoldDB" id="A0A401KYP2"/>
<dbReference type="STRING" id="105351.A0A401KYP2"/>
<evidence type="ECO:0000256" key="2">
    <source>
        <dbReference type="ARBA" id="ARBA00004613"/>
    </source>
</evidence>
<keyword evidence="12" id="KW-0326">Glycosidase</keyword>
<sequence length="856" mass="93485">MVRLFVHALLLLVGSSLAIAQRPEIPDDIPLDKGTRDYLESLPPDELAAVLEVYQEAFAGQVPAPPELITQQELSLYGKSPAVYPSPLAKGTGTWADAYAHVKALVNQMTNEEKANTTSLSDSGVPAIPRLGFPGLRLHDGPNGLNALEEVTAYASGITVGASWNKDLAHARGQSMGKGARRKGATCWDRLLVRLAGQRPGGRNWESFSVDPYLCGQMGAKTVLGIQENVIATAKHFVLNEQETDRNPSMFGFSNASVSSNIDDKTMHEYYLWPFQDAVKAGVGSVMCSYQRVNGSHSCQNSWTQNGLLKTELGFQGYIISDYNARWGGIASTQAGMDLVTPPSAVWPQNLTIAVENGTLAESRLDDMVIRILTSWFKFAQFDPANPLGLPPNISKAHEGSSSIDPSPEAKYIIRQGAVEGAVLVKNVNNTLPLKKPKILSLFGYDAHAPLVNSPTGVNSKYSIGYQSVNRTKVQVQGLFVGVGECPSAATLGTLVGGGGSGSVTPQYINSPFDAFQQRAYEDGTFLYWDFDSEDPSYSESDACLVFINEFASEIVDRVSLADQYSDNLVMNVAKKCRNTIVSIHNAGVRLVDRWIDHPNVTAVIFAHLPGQDAGPALVDIMYGEQAPSGKLPYTVAKNESDYSEELLWPVRPDNSSNYYTHADFTEGSYIDYRRFDALNIEPRFEFGFGLTYTTFNYSDLEVRHTEANSSFYPPPGEVMEGGLESLWDVVAIVTARVSNTGEVTASEIPQLYVGIPGAPIKQLRGFEKIPLHPKEGKSVSFPLTRRDLSLWDTESQSWYLERGEYKLYVDLLALADGDQILGIVAGSNVYQDENCTPITVPNAPSLSDLFCDKIS</sequence>
<evidence type="ECO:0000259" key="20">
    <source>
        <dbReference type="SMART" id="SM01217"/>
    </source>
</evidence>
<dbReference type="SMART" id="SM01217">
    <property type="entry name" value="Fn3_like"/>
    <property type="match status" value="1"/>
</dbReference>
<keyword evidence="10" id="KW-0325">Glycoprotein</keyword>
<dbReference type="InterPro" id="IPR002772">
    <property type="entry name" value="Glyco_hydro_3_C"/>
</dbReference>
<evidence type="ECO:0000256" key="18">
    <source>
        <dbReference type="ARBA" id="ARBA00041805"/>
    </source>
</evidence>
<dbReference type="FunFam" id="3.20.20.300:FF:000002">
    <property type="entry name" value="Probable beta-glucosidase"/>
    <property type="match status" value="1"/>
</dbReference>
<gene>
    <name evidence="21" type="ORF">AAWM_07227</name>
</gene>
<evidence type="ECO:0000256" key="16">
    <source>
        <dbReference type="ARBA" id="ARBA00041282"/>
    </source>
</evidence>
<comment type="caution">
    <text evidence="21">The sequence shown here is derived from an EMBL/GenBank/DDBJ whole genome shotgun (WGS) entry which is preliminary data.</text>
</comment>
<dbReference type="InterPro" id="IPR026891">
    <property type="entry name" value="Fn3-like"/>
</dbReference>
<comment type="subcellular location">
    <subcellularLocation>
        <location evidence="2">Secreted</location>
    </subcellularLocation>
</comment>
<accession>A0A401KYP2</accession>
<feature type="signal peptide" evidence="19">
    <location>
        <begin position="1"/>
        <end position="20"/>
    </location>
</feature>
<dbReference type="Gene3D" id="3.40.50.1700">
    <property type="entry name" value="Glycoside hydrolase family 3 C-terminal domain"/>
    <property type="match status" value="1"/>
</dbReference>
<evidence type="ECO:0000256" key="9">
    <source>
        <dbReference type="ARBA" id="ARBA00023001"/>
    </source>
</evidence>
<name>A0A401KYP2_ASPAW</name>
<reference evidence="21 22" key="1">
    <citation type="submission" date="2016-09" db="EMBL/GenBank/DDBJ databases">
        <title>Aspergillus awamori IFM 58123T.</title>
        <authorList>
            <person name="Kusuya Y."/>
            <person name="Shimizu M."/>
            <person name="Takahashi H."/>
            <person name="Yaguchi T."/>
        </authorList>
    </citation>
    <scope>NUCLEOTIDE SEQUENCE [LARGE SCALE GENOMIC DNA]</scope>
    <source>
        <strain evidence="21 22">IFM 58123</strain>
    </source>
</reference>
<evidence type="ECO:0000256" key="5">
    <source>
        <dbReference type="ARBA" id="ARBA00012744"/>
    </source>
</evidence>
<dbReference type="SUPFAM" id="SSF52279">
    <property type="entry name" value="Beta-D-glucan exohydrolase, C-terminal domain"/>
    <property type="match status" value="1"/>
</dbReference>
<comment type="pathway">
    <text evidence="3">Glycan metabolism; cellulose degradation.</text>
</comment>
<dbReference type="EMBL" id="BDHI01000017">
    <property type="protein sequence ID" value="GCB24342.1"/>
    <property type="molecule type" value="Genomic_DNA"/>
</dbReference>
<keyword evidence="11" id="KW-0119">Carbohydrate metabolism</keyword>
<keyword evidence="7 19" id="KW-0732">Signal</keyword>
<comment type="function">
    <text evidence="14">Beta-glucosidases are one of a number of cellulolytic enzymes involved in the degradation of cellulosic biomass. Catalyzes the last step releasing glucose from the inhibitory cellobiose.</text>
</comment>
<organism evidence="21 22">
    <name type="scientific">Aspergillus awamori</name>
    <name type="common">Black koji mold</name>
    <dbReference type="NCBI Taxonomy" id="105351"/>
    <lineage>
        <taxon>Eukaryota</taxon>
        <taxon>Fungi</taxon>
        <taxon>Dikarya</taxon>
        <taxon>Ascomycota</taxon>
        <taxon>Pezizomycotina</taxon>
        <taxon>Eurotiomycetes</taxon>
        <taxon>Eurotiomycetidae</taxon>
        <taxon>Eurotiales</taxon>
        <taxon>Aspergillaceae</taxon>
        <taxon>Aspergillus</taxon>
    </lineage>
</organism>
<evidence type="ECO:0000256" key="12">
    <source>
        <dbReference type="ARBA" id="ARBA00023295"/>
    </source>
</evidence>
<keyword evidence="6" id="KW-0964">Secreted</keyword>
<evidence type="ECO:0000256" key="19">
    <source>
        <dbReference type="SAM" id="SignalP"/>
    </source>
</evidence>
<feature type="domain" description="Fibronectin type III-like" evidence="20">
    <location>
        <begin position="748"/>
        <end position="814"/>
    </location>
</feature>
<evidence type="ECO:0000256" key="17">
    <source>
        <dbReference type="ARBA" id="ARBA00041589"/>
    </source>
</evidence>
<dbReference type="Pfam" id="PF00933">
    <property type="entry name" value="Glyco_hydro_3"/>
    <property type="match status" value="1"/>
</dbReference>
<evidence type="ECO:0000256" key="14">
    <source>
        <dbReference type="ARBA" id="ARBA00024983"/>
    </source>
</evidence>
<dbReference type="InterPro" id="IPR050288">
    <property type="entry name" value="Cellulose_deg_GH3"/>
</dbReference>
<protein>
    <recommendedName>
        <fullName evidence="15">Probable beta-glucosidase M</fullName>
        <ecNumber evidence="5">3.2.1.21</ecNumber>
    </recommendedName>
    <alternativeName>
        <fullName evidence="16">Beta-D-glucoside glucohydrolase M</fullName>
    </alternativeName>
    <alternativeName>
        <fullName evidence="17">Cellobiase M</fullName>
    </alternativeName>
    <alternativeName>
        <fullName evidence="18">Gentiobiase M</fullName>
    </alternativeName>
</protein>
<evidence type="ECO:0000313" key="21">
    <source>
        <dbReference type="EMBL" id="GCB24342.1"/>
    </source>
</evidence>
<keyword evidence="22" id="KW-1185">Reference proteome</keyword>
<dbReference type="InterPro" id="IPR017853">
    <property type="entry name" value="GH"/>
</dbReference>
<evidence type="ECO:0000256" key="1">
    <source>
        <dbReference type="ARBA" id="ARBA00000448"/>
    </source>
</evidence>
<dbReference type="GO" id="GO:0005576">
    <property type="term" value="C:extracellular region"/>
    <property type="evidence" value="ECO:0007669"/>
    <property type="project" value="UniProtKB-SubCell"/>
</dbReference>
<evidence type="ECO:0000256" key="4">
    <source>
        <dbReference type="ARBA" id="ARBA00005336"/>
    </source>
</evidence>
<dbReference type="InterPro" id="IPR036881">
    <property type="entry name" value="Glyco_hydro_3_C_sf"/>
</dbReference>
<dbReference type="PANTHER" id="PTHR42715">
    <property type="entry name" value="BETA-GLUCOSIDASE"/>
    <property type="match status" value="1"/>
</dbReference>
<comment type="catalytic activity">
    <reaction evidence="1">
        <text>Hydrolysis of terminal, non-reducing beta-D-glucosyl residues with release of beta-D-glucose.</text>
        <dbReference type="EC" id="3.2.1.21"/>
    </reaction>
</comment>
<evidence type="ECO:0000256" key="13">
    <source>
        <dbReference type="ARBA" id="ARBA00023326"/>
    </source>
</evidence>
<dbReference type="PRINTS" id="PR00133">
    <property type="entry name" value="GLHYDRLASE3"/>
</dbReference>
<evidence type="ECO:0000256" key="7">
    <source>
        <dbReference type="ARBA" id="ARBA00022729"/>
    </source>
</evidence>
<proteinExistence type="inferred from homology"/>
<dbReference type="SUPFAM" id="SSF51445">
    <property type="entry name" value="(Trans)glycosidases"/>
    <property type="match status" value="1"/>
</dbReference>